<sequence length="871" mass="96675">MALFPKRLTCFYCGQRPTVTVRGPVPKFWCDHCEADNYLDENGEITDPPTAETNRLVYQTYTSNPAFEPATSRESDLFCAKCVRNQHLFTNSLASFLPATDEPTDPETERQHAQYRKNLEEQYPQVCDTCEPRVRQRIRQAGYEAKADHLRRMMDRSRASKASRRKRNRSWQSLLVYIGGFCYWTSIFGQVAWGITESLKIPSTMHDLNPSSEEEVSGLSCVVQTIAIQRISSDCAYDLASFAGLALLAGCMSIWWNPQLRNKVEGRGGRFAGLGEYYQIQLIVMVSRCVFWALLKDPSASGLEANLPPALHTSMMIFIVLSIVVSRRVVKYDTRPLVDWSDNSWEKTPIRSTAKSPISAAQGQAGTTPGLAATDHTAQRFPIQKLASAQPVQPRVDQLALGPVPSQEDDMDWSPSVPHNIQSTSNVYPRNQSVLDGPSPFHGNLPPPPQPPAWAYRTQPSTKRLDEVVQTKPVFPNPNPPQPQQWRQTPSSPEPVFRPPKFFPSSDYNSTGLEALFDRAFTIEPEHEPKRPWSQHAPNPSSRSTSTPSKLIFQYLRLILLFGSLAAWTFSQNHILSLPGNYIEACALGSASLIAGFALLEALKRPLAHWNGKEVLIYVTELAAAIHLGAHLPQGSFEREYFDRYGKLLLIFMAVQEGLGLLSFYRETQSAAQPKGQQPPSPASPLPGSQLGSPRPESLHGGNAHWSPAESMPSRSPTGQSFGSQASRPSAPPLSFASTLDGSSFSTALPPTQPNYRLSSSNTFHSFPGEQPKNPHSFTMESLKESEPLSDYDQDSDSETVATNTTAHTDATTRNIRYGRNPSNLFSPRRNELGPGIGGLSLEDRPASRRMTRSQTQQGPMGRRYPGRVAF</sequence>
<feature type="region of interest" description="Disordered" evidence="6">
    <location>
        <begin position="471"/>
        <end position="501"/>
    </location>
</feature>
<dbReference type="OrthoDB" id="5966927at2759"/>
<feature type="domain" description="Ima1 N-terminal" evidence="8">
    <location>
        <begin position="8"/>
        <end position="134"/>
    </location>
</feature>
<feature type="compositionally biased region" description="Low complexity" evidence="6">
    <location>
        <begin position="800"/>
        <end position="813"/>
    </location>
</feature>
<evidence type="ECO:0000256" key="7">
    <source>
        <dbReference type="SAM" id="Phobius"/>
    </source>
</evidence>
<evidence type="ECO:0000256" key="5">
    <source>
        <dbReference type="ARBA" id="ARBA00023242"/>
    </source>
</evidence>
<dbReference type="GO" id="GO:0034506">
    <property type="term" value="C:chromosome, centromeric core domain"/>
    <property type="evidence" value="ECO:0007669"/>
    <property type="project" value="TreeGrafter"/>
</dbReference>
<dbReference type="GO" id="GO:0034992">
    <property type="term" value="C:microtubule organizing center attachment site"/>
    <property type="evidence" value="ECO:0007669"/>
    <property type="project" value="TreeGrafter"/>
</dbReference>
<feature type="compositionally biased region" description="Polar residues" evidence="6">
    <location>
        <begin position="713"/>
        <end position="728"/>
    </location>
</feature>
<feature type="region of interest" description="Disordered" evidence="6">
    <location>
        <begin position="670"/>
        <end position="871"/>
    </location>
</feature>
<dbReference type="InterPro" id="IPR018617">
    <property type="entry name" value="Ima1_N"/>
</dbReference>
<keyword evidence="3 7" id="KW-1133">Transmembrane helix</keyword>
<feature type="region of interest" description="Disordered" evidence="6">
    <location>
        <begin position="351"/>
        <end position="372"/>
    </location>
</feature>
<keyword evidence="4 7" id="KW-0472">Membrane</keyword>
<dbReference type="PANTHER" id="PTHR28538">
    <property type="entry name" value="INTEGRAL INNER NUCLEAR MEMBRANE PROTEIN IMA1"/>
    <property type="match status" value="1"/>
</dbReference>
<feature type="compositionally biased region" description="Polar residues" evidence="6">
    <location>
        <begin position="417"/>
        <end position="434"/>
    </location>
</feature>
<dbReference type="Proteomes" id="UP001146351">
    <property type="component" value="Unassembled WGS sequence"/>
</dbReference>
<dbReference type="GO" id="GO:0071765">
    <property type="term" value="P:nuclear inner membrane organization"/>
    <property type="evidence" value="ECO:0007669"/>
    <property type="project" value="InterPro"/>
</dbReference>
<evidence type="ECO:0000256" key="6">
    <source>
        <dbReference type="SAM" id="MobiDB-lite"/>
    </source>
</evidence>
<protein>
    <recommendedName>
        <fullName evidence="8">Ima1 N-terminal domain-containing protein</fullName>
    </recommendedName>
</protein>
<name>A0A9W9LRJ0_9EURO</name>
<comment type="subcellular location">
    <subcellularLocation>
        <location evidence="1">Nucleus inner membrane</location>
        <topology evidence="1">Multi-pass membrane protein</topology>
    </subcellularLocation>
</comment>
<reference evidence="9" key="2">
    <citation type="journal article" date="2023" name="IMA Fungus">
        <title>Comparative genomic study of the Penicillium genus elucidates a diverse pangenome and 15 lateral gene transfer events.</title>
        <authorList>
            <person name="Petersen C."/>
            <person name="Sorensen T."/>
            <person name="Nielsen M.R."/>
            <person name="Sondergaard T.E."/>
            <person name="Sorensen J.L."/>
            <person name="Fitzpatrick D.A."/>
            <person name="Frisvad J.C."/>
            <person name="Nielsen K.L."/>
        </authorList>
    </citation>
    <scope>NUCLEOTIDE SEQUENCE</scope>
    <source>
        <strain evidence="9">IBT 21917</strain>
    </source>
</reference>
<organism evidence="9 10">
    <name type="scientific">Penicillium capsulatum</name>
    <dbReference type="NCBI Taxonomy" id="69766"/>
    <lineage>
        <taxon>Eukaryota</taxon>
        <taxon>Fungi</taxon>
        <taxon>Dikarya</taxon>
        <taxon>Ascomycota</taxon>
        <taxon>Pezizomycotina</taxon>
        <taxon>Eurotiomycetes</taxon>
        <taxon>Eurotiomycetidae</taxon>
        <taxon>Eurotiales</taxon>
        <taxon>Aspergillaceae</taxon>
        <taxon>Penicillium</taxon>
    </lineage>
</organism>
<reference evidence="9" key="1">
    <citation type="submission" date="2022-11" db="EMBL/GenBank/DDBJ databases">
        <authorList>
            <person name="Petersen C."/>
        </authorList>
    </citation>
    <scope>NUCLEOTIDE SEQUENCE</scope>
    <source>
        <strain evidence="9">IBT 21917</strain>
    </source>
</reference>
<comment type="caution">
    <text evidence="9">The sequence shown here is derived from an EMBL/GenBank/DDBJ whole genome shotgun (WGS) entry which is preliminary data.</text>
</comment>
<dbReference type="Pfam" id="PF09779">
    <property type="entry name" value="Ima1_N"/>
    <property type="match status" value="1"/>
</dbReference>
<evidence type="ECO:0000259" key="8">
    <source>
        <dbReference type="Pfam" id="PF09779"/>
    </source>
</evidence>
<feature type="region of interest" description="Disordered" evidence="6">
    <location>
        <begin position="527"/>
        <end position="546"/>
    </location>
</feature>
<evidence type="ECO:0000313" key="10">
    <source>
        <dbReference type="Proteomes" id="UP001146351"/>
    </source>
</evidence>
<proteinExistence type="predicted"/>
<dbReference type="GO" id="GO:0005637">
    <property type="term" value="C:nuclear inner membrane"/>
    <property type="evidence" value="ECO:0007669"/>
    <property type="project" value="UniProtKB-SubCell"/>
</dbReference>
<keyword evidence="5" id="KW-0539">Nucleus</keyword>
<keyword evidence="2 7" id="KW-0812">Transmembrane</keyword>
<accession>A0A9W9LRJ0</accession>
<dbReference type="InterPro" id="IPR042321">
    <property type="entry name" value="Ima1"/>
</dbReference>
<dbReference type="GO" id="GO:0044732">
    <property type="term" value="C:mitotic spindle pole body"/>
    <property type="evidence" value="ECO:0007669"/>
    <property type="project" value="TreeGrafter"/>
</dbReference>
<feature type="transmembrane region" description="Helical" evidence="7">
    <location>
        <begin position="174"/>
        <end position="195"/>
    </location>
</feature>
<evidence type="ECO:0000256" key="2">
    <source>
        <dbReference type="ARBA" id="ARBA00022692"/>
    </source>
</evidence>
<feature type="compositionally biased region" description="Acidic residues" evidence="6">
    <location>
        <begin position="788"/>
        <end position="798"/>
    </location>
</feature>
<feature type="compositionally biased region" description="Polar residues" evidence="6">
    <location>
        <begin position="736"/>
        <end position="765"/>
    </location>
</feature>
<dbReference type="PANTHER" id="PTHR28538:SF1">
    <property type="entry name" value="INTEGRAL INNER NUCLEAR MEMBRANE PROTEIN IMA1"/>
    <property type="match status" value="1"/>
</dbReference>
<evidence type="ECO:0000256" key="3">
    <source>
        <dbReference type="ARBA" id="ARBA00022989"/>
    </source>
</evidence>
<evidence type="ECO:0000256" key="1">
    <source>
        <dbReference type="ARBA" id="ARBA00004473"/>
    </source>
</evidence>
<keyword evidence="10" id="KW-1185">Reference proteome</keyword>
<gene>
    <name evidence="9" type="ORF">N7492_004816</name>
</gene>
<feature type="region of interest" description="Disordered" evidence="6">
    <location>
        <begin position="402"/>
        <end position="450"/>
    </location>
</feature>
<feature type="compositionally biased region" description="Pro residues" evidence="6">
    <location>
        <begin position="492"/>
        <end position="501"/>
    </location>
</feature>
<dbReference type="EMBL" id="JAPQKO010000003">
    <property type="protein sequence ID" value="KAJ5172223.1"/>
    <property type="molecule type" value="Genomic_DNA"/>
</dbReference>
<evidence type="ECO:0000313" key="9">
    <source>
        <dbReference type="EMBL" id="KAJ5172223.1"/>
    </source>
</evidence>
<dbReference type="AlphaFoldDB" id="A0A9W9LRJ0"/>
<feature type="compositionally biased region" description="Polar residues" evidence="6">
    <location>
        <begin position="351"/>
        <end position="367"/>
    </location>
</feature>
<evidence type="ECO:0000256" key="4">
    <source>
        <dbReference type="ARBA" id="ARBA00023136"/>
    </source>
</evidence>